<keyword evidence="3" id="KW-1185">Reference proteome</keyword>
<evidence type="ECO:0000313" key="3">
    <source>
        <dbReference type="Proteomes" id="UP000194236"/>
    </source>
</evidence>
<feature type="compositionally biased region" description="Low complexity" evidence="1">
    <location>
        <begin position="118"/>
        <end position="150"/>
    </location>
</feature>
<evidence type="ECO:0000313" key="2">
    <source>
        <dbReference type="EMBL" id="OTF83339.1"/>
    </source>
</evidence>
<sequence length="181" mass="20344">MSVRNEIDNPEELYRLSVEMLNKHFENIDAVGFLNILKDLGSPTDVSEYCQSYLGSNNVAKSFVNFFITRKRHLIKLKQQQEQERNKQSQAKKISNWNNGTQQEHEESKVINYKSALSVNNNNNKTSNQSSGQSSSSSNNNNHGNNHSSSAHIKPATLKSQIANNLNNKSANKGNDVSFCL</sequence>
<name>A0A1Y3BQV2_EURMA</name>
<reference evidence="2 3" key="1">
    <citation type="submission" date="2017-03" db="EMBL/GenBank/DDBJ databases">
        <title>Genome Survey of Euroglyphus maynei.</title>
        <authorList>
            <person name="Arlian L.G."/>
            <person name="Morgan M.S."/>
            <person name="Rider S.D."/>
        </authorList>
    </citation>
    <scope>NUCLEOTIDE SEQUENCE [LARGE SCALE GENOMIC DNA]</scope>
    <source>
        <strain evidence="2">Arlian Lab</strain>
        <tissue evidence="2">Whole body</tissue>
    </source>
</reference>
<comment type="caution">
    <text evidence="2">The sequence shown here is derived from an EMBL/GenBank/DDBJ whole genome shotgun (WGS) entry which is preliminary data.</text>
</comment>
<evidence type="ECO:0000256" key="1">
    <source>
        <dbReference type="SAM" id="MobiDB-lite"/>
    </source>
</evidence>
<organism evidence="2 3">
    <name type="scientific">Euroglyphus maynei</name>
    <name type="common">Mayne's house dust mite</name>
    <dbReference type="NCBI Taxonomy" id="6958"/>
    <lineage>
        <taxon>Eukaryota</taxon>
        <taxon>Metazoa</taxon>
        <taxon>Ecdysozoa</taxon>
        <taxon>Arthropoda</taxon>
        <taxon>Chelicerata</taxon>
        <taxon>Arachnida</taxon>
        <taxon>Acari</taxon>
        <taxon>Acariformes</taxon>
        <taxon>Sarcoptiformes</taxon>
        <taxon>Astigmata</taxon>
        <taxon>Psoroptidia</taxon>
        <taxon>Analgoidea</taxon>
        <taxon>Pyroglyphidae</taxon>
        <taxon>Pyroglyphinae</taxon>
        <taxon>Euroglyphus</taxon>
    </lineage>
</organism>
<dbReference type="Proteomes" id="UP000194236">
    <property type="component" value="Unassembled WGS sequence"/>
</dbReference>
<proteinExistence type="predicted"/>
<dbReference type="EMBL" id="MUJZ01004104">
    <property type="protein sequence ID" value="OTF83339.1"/>
    <property type="molecule type" value="Genomic_DNA"/>
</dbReference>
<protein>
    <submittedName>
        <fullName evidence="2">Uncharacterized protein</fullName>
    </submittedName>
</protein>
<accession>A0A1Y3BQV2</accession>
<feature type="region of interest" description="Disordered" evidence="1">
    <location>
        <begin position="79"/>
        <end position="151"/>
    </location>
</feature>
<dbReference type="AlphaFoldDB" id="A0A1Y3BQV2"/>
<gene>
    <name evidence="2" type="ORF">BLA29_007349</name>
</gene>
<dbReference type="OrthoDB" id="6516995at2759"/>
<feature type="compositionally biased region" description="Polar residues" evidence="1">
    <location>
        <begin position="91"/>
        <end position="102"/>
    </location>
</feature>